<accession>A0A939T5J8</accession>
<evidence type="ECO:0000256" key="1">
    <source>
        <dbReference type="SAM" id="MobiDB-lite"/>
    </source>
</evidence>
<evidence type="ECO:0000313" key="3">
    <source>
        <dbReference type="Proteomes" id="UP000669179"/>
    </source>
</evidence>
<dbReference type="PANTHER" id="PTHR35340">
    <property type="entry name" value="PQQ ENZYME REPEAT PROTEIN-RELATED"/>
    <property type="match status" value="1"/>
</dbReference>
<protein>
    <submittedName>
        <fullName evidence="2">Aryl-sulfate sulfotransferase</fullName>
    </submittedName>
</protein>
<keyword evidence="3" id="KW-1185">Reference proteome</keyword>
<feature type="compositionally biased region" description="Low complexity" evidence="1">
    <location>
        <begin position="7"/>
        <end position="32"/>
    </location>
</feature>
<sequence length="490" mass="52144">MTGTVETPQAGPGTAQAGPGTAQAGSGAATGTVQDGPETTALPAYADIPKIKVTLARDGVAPGYLFLTPQSIFEPEVPHGPQIVDDRGRLVWFRPVPEGQYATNIRVQEYQGQPVLTWWQGTATSTGVGIGKAYIADRNYNVIATIEAGGGEPVDLHDLVLTDRGTAVLVSYQLKQHDLSPIGGAADAVAIDSVVEEIDIATGEVLLHWSGLERVPLEESDMPAIIAGDDPYDHLHVNALGIDTDGHLIITARSNSALYKVDRDSGEILWKLGSGYSTFVLDVGVRCNWQHDGQPVGDGVYRIFDNGANDYFIGYESRITWIHADEKTGVATHVKTITHPEHLSSIAEGNAQELPNGNVVVGWGRAGRISEFASDGELLFDAKTPAGKGWTTYRAYRFEWDGRPGTPPEAVVEGGQVHAVWNGATGVAQWRLLAGSDQSDLRPVETVDWNGLDTSIARPDGAAVVQVEALDAGGHVLGTSPVTPVTPTER</sequence>
<dbReference type="PANTHER" id="PTHR35340:SF5">
    <property type="entry name" value="ASST-DOMAIN-CONTAINING PROTEIN"/>
    <property type="match status" value="1"/>
</dbReference>
<dbReference type="Pfam" id="PF14269">
    <property type="entry name" value="Arylsulfotran_2"/>
    <property type="match status" value="1"/>
</dbReference>
<name>A0A939T5J8_9ACTN</name>
<dbReference type="InterPro" id="IPR039535">
    <property type="entry name" value="ASST-like"/>
</dbReference>
<dbReference type="RefSeq" id="WP_208254783.1">
    <property type="nucleotide sequence ID" value="NZ_JAGEOJ010000003.1"/>
</dbReference>
<dbReference type="AlphaFoldDB" id="A0A939T5J8"/>
<reference evidence="2" key="1">
    <citation type="submission" date="2021-03" db="EMBL/GenBank/DDBJ databases">
        <authorList>
            <person name="Kanchanasin P."/>
            <person name="Saeng-In P."/>
            <person name="Phongsopitanun W."/>
            <person name="Yuki M."/>
            <person name="Kudo T."/>
            <person name="Ohkuma M."/>
            <person name="Tanasupawat S."/>
        </authorList>
    </citation>
    <scope>NUCLEOTIDE SEQUENCE</scope>
    <source>
        <strain evidence="2">GKU 128</strain>
    </source>
</reference>
<organism evidence="2 3">
    <name type="scientific">Actinomadura barringtoniae</name>
    <dbReference type="NCBI Taxonomy" id="1427535"/>
    <lineage>
        <taxon>Bacteria</taxon>
        <taxon>Bacillati</taxon>
        <taxon>Actinomycetota</taxon>
        <taxon>Actinomycetes</taxon>
        <taxon>Streptosporangiales</taxon>
        <taxon>Thermomonosporaceae</taxon>
        <taxon>Actinomadura</taxon>
    </lineage>
</organism>
<proteinExistence type="predicted"/>
<dbReference type="InterPro" id="IPR053143">
    <property type="entry name" value="Arylsulfate_ST"/>
</dbReference>
<evidence type="ECO:0000313" key="2">
    <source>
        <dbReference type="EMBL" id="MBO2447187.1"/>
    </source>
</evidence>
<dbReference type="EMBL" id="JAGEOJ010000003">
    <property type="protein sequence ID" value="MBO2447187.1"/>
    <property type="molecule type" value="Genomic_DNA"/>
</dbReference>
<feature type="region of interest" description="Disordered" evidence="1">
    <location>
        <begin position="1"/>
        <end position="36"/>
    </location>
</feature>
<dbReference type="SUPFAM" id="SSF63829">
    <property type="entry name" value="Calcium-dependent phosphotriesterase"/>
    <property type="match status" value="1"/>
</dbReference>
<dbReference type="Proteomes" id="UP000669179">
    <property type="component" value="Unassembled WGS sequence"/>
</dbReference>
<gene>
    <name evidence="2" type="ORF">J4573_08835</name>
</gene>
<comment type="caution">
    <text evidence="2">The sequence shown here is derived from an EMBL/GenBank/DDBJ whole genome shotgun (WGS) entry which is preliminary data.</text>
</comment>